<feature type="transmembrane region" description="Helical" evidence="1">
    <location>
        <begin position="190"/>
        <end position="208"/>
    </location>
</feature>
<reference evidence="3 4" key="1">
    <citation type="submission" date="2019-02" db="EMBL/GenBank/DDBJ databases">
        <title>Complete genome sequence of Pseudomonas sp. SNU WT1 isolated from rainbow trout.</title>
        <authorList>
            <person name="Oh W.T."/>
            <person name="Park S.C."/>
        </authorList>
    </citation>
    <scope>NUCLEOTIDE SEQUENCE [LARGE SCALE GENOMIC DNA]</scope>
    <source>
        <strain evidence="3 4">SNU WT1</strain>
    </source>
</reference>
<keyword evidence="4" id="KW-1185">Reference proteome</keyword>
<proteinExistence type="predicted"/>
<dbReference type="NCBIfam" id="NF033631">
    <property type="entry name" value="SLATT_5"/>
    <property type="match status" value="1"/>
</dbReference>
<dbReference type="InterPro" id="IPR041115">
    <property type="entry name" value="SLATT_5"/>
</dbReference>
<dbReference type="EMBL" id="CP035952">
    <property type="protein sequence ID" value="QBF28493.1"/>
    <property type="molecule type" value="Genomic_DNA"/>
</dbReference>
<dbReference type="AlphaFoldDB" id="A0A411MNX0"/>
<gene>
    <name evidence="3" type="ORF">EXN22_23395</name>
</gene>
<organism evidence="3 4">
    <name type="scientific">Pseudomonas tructae</name>
    <dbReference type="NCBI Taxonomy" id="2518644"/>
    <lineage>
        <taxon>Bacteria</taxon>
        <taxon>Pseudomonadati</taxon>
        <taxon>Pseudomonadota</taxon>
        <taxon>Gammaproteobacteria</taxon>
        <taxon>Pseudomonadales</taxon>
        <taxon>Pseudomonadaceae</taxon>
        <taxon>Pseudomonas</taxon>
    </lineage>
</organism>
<feature type="transmembrane region" description="Helical" evidence="1">
    <location>
        <begin position="66"/>
        <end position="85"/>
    </location>
</feature>
<evidence type="ECO:0000313" key="4">
    <source>
        <dbReference type="Proteomes" id="UP000291130"/>
    </source>
</evidence>
<accession>A0A411MNX0</accession>
<keyword evidence="1" id="KW-1133">Transmembrane helix</keyword>
<feature type="domain" description="SMODS and SLOG-associating 2TM effector" evidence="2">
    <location>
        <begin position="2"/>
        <end position="204"/>
    </location>
</feature>
<keyword evidence="1" id="KW-0472">Membrane</keyword>
<name>A0A411MNX0_9PSED</name>
<sequence>MLEYLEKLQTTVWRTSGARYNASRRLKRRELFSTISLALFSAISIIIAVVQRIYSTPIQCISGLDNLLTAISICMGLFILVFTLMEWGSANGVKAYVLHKNAENLNALQSKIGHIIAKHKDNQEETISHDDVNLLRLDYEEIKGQCAENHTPTDDRFFLTSKRFSPEFKYLNLTKQEAGIAWLVWNASSIWYYAGLWVITILVMWHALSKIIPA</sequence>
<dbReference type="OrthoDB" id="9182181at2"/>
<dbReference type="Pfam" id="PF18160">
    <property type="entry name" value="SLATT_5"/>
    <property type="match status" value="1"/>
</dbReference>
<protein>
    <submittedName>
        <fullName evidence="3">SLATT domain-containing protein</fullName>
    </submittedName>
</protein>
<dbReference type="KEGG" id="ptk:EXN22_23395"/>
<evidence type="ECO:0000313" key="3">
    <source>
        <dbReference type="EMBL" id="QBF28493.1"/>
    </source>
</evidence>
<feature type="transmembrane region" description="Helical" evidence="1">
    <location>
        <begin position="31"/>
        <end position="54"/>
    </location>
</feature>
<evidence type="ECO:0000259" key="2">
    <source>
        <dbReference type="Pfam" id="PF18160"/>
    </source>
</evidence>
<keyword evidence="1" id="KW-0812">Transmembrane</keyword>
<evidence type="ECO:0000256" key="1">
    <source>
        <dbReference type="SAM" id="Phobius"/>
    </source>
</evidence>
<dbReference type="Proteomes" id="UP000291130">
    <property type="component" value="Chromosome"/>
</dbReference>
<dbReference type="RefSeq" id="WP_130266291.1">
    <property type="nucleotide sequence ID" value="NZ_CP035952.1"/>
</dbReference>